<reference evidence="6" key="1">
    <citation type="journal article" date="2023" name="Mol. Phylogenet. Evol.">
        <title>Genome-scale phylogeny and comparative genomics of the fungal order Sordariales.</title>
        <authorList>
            <person name="Hensen N."/>
            <person name="Bonometti L."/>
            <person name="Westerberg I."/>
            <person name="Brannstrom I.O."/>
            <person name="Guillou S."/>
            <person name="Cros-Aarteil S."/>
            <person name="Calhoun S."/>
            <person name="Haridas S."/>
            <person name="Kuo A."/>
            <person name="Mondo S."/>
            <person name="Pangilinan J."/>
            <person name="Riley R."/>
            <person name="LaButti K."/>
            <person name="Andreopoulos B."/>
            <person name="Lipzen A."/>
            <person name="Chen C."/>
            <person name="Yan M."/>
            <person name="Daum C."/>
            <person name="Ng V."/>
            <person name="Clum A."/>
            <person name="Steindorff A."/>
            <person name="Ohm R.A."/>
            <person name="Martin F."/>
            <person name="Silar P."/>
            <person name="Natvig D.O."/>
            <person name="Lalanne C."/>
            <person name="Gautier V."/>
            <person name="Ament-Velasquez S.L."/>
            <person name="Kruys A."/>
            <person name="Hutchinson M.I."/>
            <person name="Powell A.J."/>
            <person name="Barry K."/>
            <person name="Miller A.N."/>
            <person name="Grigoriev I.V."/>
            <person name="Debuchy R."/>
            <person name="Gladieux P."/>
            <person name="Hiltunen Thoren M."/>
            <person name="Johannesson H."/>
        </authorList>
    </citation>
    <scope>NUCLEOTIDE SEQUENCE</scope>
    <source>
        <strain evidence="6">PSN243</strain>
    </source>
</reference>
<dbReference type="Gene3D" id="1.20.58.340">
    <property type="entry name" value="Magnesium transport protein CorA, transmembrane region"/>
    <property type="match status" value="1"/>
</dbReference>
<evidence type="ECO:0000256" key="1">
    <source>
        <dbReference type="ARBA" id="ARBA00004141"/>
    </source>
</evidence>
<keyword evidence="3 5" id="KW-1133">Transmembrane helix</keyword>
<comment type="caution">
    <text evidence="6">The sequence shown here is derived from an EMBL/GenBank/DDBJ whole genome shotgun (WGS) entry which is preliminary data.</text>
</comment>
<keyword evidence="7" id="KW-1185">Reference proteome</keyword>
<protein>
    <submittedName>
        <fullName evidence="6">Uncharacterized protein</fullName>
    </submittedName>
</protein>
<accession>A0AAV9GJD4</accession>
<keyword evidence="2 5" id="KW-0812">Transmembrane</keyword>
<proteinExistence type="predicted"/>
<organism evidence="6 7">
    <name type="scientific">Podospora aff. communis PSN243</name>
    <dbReference type="NCBI Taxonomy" id="3040156"/>
    <lineage>
        <taxon>Eukaryota</taxon>
        <taxon>Fungi</taxon>
        <taxon>Dikarya</taxon>
        <taxon>Ascomycota</taxon>
        <taxon>Pezizomycotina</taxon>
        <taxon>Sordariomycetes</taxon>
        <taxon>Sordariomycetidae</taxon>
        <taxon>Sordariales</taxon>
        <taxon>Podosporaceae</taxon>
        <taxon>Podospora</taxon>
    </lineage>
</organism>
<comment type="subcellular location">
    <subcellularLocation>
        <location evidence="1">Membrane</location>
        <topology evidence="1">Multi-pass membrane protein</topology>
    </subcellularLocation>
</comment>
<keyword evidence="4 5" id="KW-0472">Membrane</keyword>
<evidence type="ECO:0000256" key="2">
    <source>
        <dbReference type="ARBA" id="ARBA00022692"/>
    </source>
</evidence>
<evidence type="ECO:0000256" key="4">
    <source>
        <dbReference type="ARBA" id="ARBA00023136"/>
    </source>
</evidence>
<evidence type="ECO:0000256" key="3">
    <source>
        <dbReference type="ARBA" id="ARBA00022989"/>
    </source>
</evidence>
<feature type="transmembrane region" description="Helical" evidence="5">
    <location>
        <begin position="341"/>
        <end position="365"/>
    </location>
</feature>
<dbReference type="InterPro" id="IPR045863">
    <property type="entry name" value="CorA_TM1_TM2"/>
</dbReference>
<reference evidence="6" key="2">
    <citation type="submission" date="2023-05" db="EMBL/GenBank/DDBJ databases">
        <authorList>
            <consortium name="Lawrence Berkeley National Laboratory"/>
            <person name="Steindorff A."/>
            <person name="Hensen N."/>
            <person name="Bonometti L."/>
            <person name="Westerberg I."/>
            <person name="Brannstrom I.O."/>
            <person name="Guillou S."/>
            <person name="Cros-Aarteil S."/>
            <person name="Calhoun S."/>
            <person name="Haridas S."/>
            <person name="Kuo A."/>
            <person name="Mondo S."/>
            <person name="Pangilinan J."/>
            <person name="Riley R."/>
            <person name="Labutti K."/>
            <person name="Andreopoulos B."/>
            <person name="Lipzen A."/>
            <person name="Chen C."/>
            <person name="Yanf M."/>
            <person name="Daum C."/>
            <person name="Ng V."/>
            <person name="Clum A."/>
            <person name="Ohm R."/>
            <person name="Martin F."/>
            <person name="Silar P."/>
            <person name="Natvig D."/>
            <person name="Lalanne C."/>
            <person name="Gautier V."/>
            <person name="Ament-Velasquez S.L."/>
            <person name="Kruys A."/>
            <person name="Hutchinson M.I."/>
            <person name="Powell A.J."/>
            <person name="Barry K."/>
            <person name="Miller A.N."/>
            <person name="Grigoriev I.V."/>
            <person name="Debuchy R."/>
            <person name="Gladieux P."/>
            <person name="Thoren M.H."/>
            <person name="Johannesson H."/>
        </authorList>
    </citation>
    <scope>NUCLEOTIDE SEQUENCE</scope>
    <source>
        <strain evidence="6">PSN243</strain>
    </source>
</reference>
<dbReference type="EMBL" id="MU865943">
    <property type="protein sequence ID" value="KAK4448451.1"/>
    <property type="molecule type" value="Genomic_DNA"/>
</dbReference>
<evidence type="ECO:0000313" key="7">
    <source>
        <dbReference type="Proteomes" id="UP001321760"/>
    </source>
</evidence>
<name>A0AAV9GJD4_9PEZI</name>
<dbReference type="GO" id="GO:0016020">
    <property type="term" value="C:membrane"/>
    <property type="evidence" value="ECO:0007669"/>
    <property type="project" value="UniProtKB-SubCell"/>
</dbReference>
<evidence type="ECO:0000256" key="5">
    <source>
        <dbReference type="SAM" id="Phobius"/>
    </source>
</evidence>
<sequence>MSIQAESQCDCKCLQVYKPPLQGNTVGTNKPHVESLPCSKLPTLAKSPDSHPLTIIFAYADSVRGCTQCKALFSDIFYIPEMWWTTWARRSNGYFGCEEIGDEQNRLKAYTTWCRFLVKDTKQNDATNEIDYRWFKWNIFTCWMASSNKTYLIAFDPTEPVKDGLLRTKVSSQHLRDTCKDPYWVYVQLLEQVVALQDVAVWGIRGLVRTREKNRPALSAPNPDYQRDHDIARHAIHVSETAELAITTSAHIVGAHADFVQQYLCQPLGEQHQVHRHNHIYKQFRFLEHMMHSLKARSNSNRDRLLNEIQLAYNLVSQYDSQTSVAIGRATQYDSFSMRTIAFLTLAFLPATFISALFSMSFFDFDPDMGWSVSANIWIYFAIAVPVTAITVSAWFFWQRLFPVDMVTPIQVPEHRGMIPAVGPRGTLTATWRVKDGHQTDTFPV</sequence>
<dbReference type="AlphaFoldDB" id="A0AAV9GJD4"/>
<dbReference type="SUPFAM" id="SSF144083">
    <property type="entry name" value="Magnesium transport protein CorA, transmembrane region"/>
    <property type="match status" value="1"/>
</dbReference>
<evidence type="ECO:0000313" key="6">
    <source>
        <dbReference type="EMBL" id="KAK4448451.1"/>
    </source>
</evidence>
<feature type="transmembrane region" description="Helical" evidence="5">
    <location>
        <begin position="377"/>
        <end position="398"/>
    </location>
</feature>
<gene>
    <name evidence="6" type="ORF">QBC34DRAFT_407440</name>
</gene>
<dbReference type="Proteomes" id="UP001321760">
    <property type="component" value="Unassembled WGS sequence"/>
</dbReference>